<feature type="region of interest" description="Disordered" evidence="1">
    <location>
        <begin position="33"/>
        <end position="69"/>
    </location>
</feature>
<feature type="compositionally biased region" description="Polar residues" evidence="1">
    <location>
        <begin position="41"/>
        <end position="50"/>
    </location>
</feature>
<sequence>RFFRSLHRRQRGNSSIFSPDLLRTYISTRSLYRPSHKNKVNDTIKSSSSRQKPEHALPATSARSLTRTS</sequence>
<evidence type="ECO:0000256" key="1">
    <source>
        <dbReference type="SAM" id="MobiDB-lite"/>
    </source>
</evidence>
<feature type="non-terminal residue" evidence="2">
    <location>
        <position position="69"/>
    </location>
</feature>
<proteinExistence type="predicted"/>
<name>A0A4P7N689_PYROR</name>
<evidence type="ECO:0000313" key="2">
    <source>
        <dbReference type="EMBL" id="QBZ55554.1"/>
    </source>
</evidence>
<feature type="non-terminal residue" evidence="2">
    <location>
        <position position="1"/>
    </location>
</feature>
<reference evidence="2 3" key="1">
    <citation type="journal article" date="2019" name="Mol. Biol. Evol.">
        <title>Blast fungal genomes show frequent chromosomal changes, gene gains and losses, and effector gene turnover.</title>
        <authorList>
            <person name="Gomez Luciano L.B."/>
            <person name="Jason Tsai I."/>
            <person name="Chuma I."/>
            <person name="Tosa Y."/>
            <person name="Chen Y.H."/>
            <person name="Li J.Y."/>
            <person name="Li M.Y."/>
            <person name="Jade Lu M.Y."/>
            <person name="Nakayashiki H."/>
            <person name="Li W.H."/>
        </authorList>
    </citation>
    <scope>NUCLEOTIDE SEQUENCE [LARGE SCALE GENOMIC DNA]</scope>
    <source>
        <strain evidence="2">MZ5-1-6</strain>
    </source>
</reference>
<evidence type="ECO:0000313" key="3">
    <source>
        <dbReference type="Proteomes" id="UP000294847"/>
    </source>
</evidence>
<gene>
    <name evidence="2" type="ORF">PoMZ_00453</name>
</gene>
<protein>
    <submittedName>
        <fullName evidence="2">Uncharacterized protein</fullName>
    </submittedName>
</protein>
<dbReference type="EMBL" id="CP034205">
    <property type="protein sequence ID" value="QBZ55554.1"/>
    <property type="molecule type" value="Genomic_DNA"/>
</dbReference>
<organism evidence="2 3">
    <name type="scientific">Pyricularia oryzae</name>
    <name type="common">Rice blast fungus</name>
    <name type="synonym">Magnaporthe oryzae</name>
    <dbReference type="NCBI Taxonomy" id="318829"/>
    <lineage>
        <taxon>Eukaryota</taxon>
        <taxon>Fungi</taxon>
        <taxon>Dikarya</taxon>
        <taxon>Ascomycota</taxon>
        <taxon>Pezizomycotina</taxon>
        <taxon>Sordariomycetes</taxon>
        <taxon>Sordariomycetidae</taxon>
        <taxon>Magnaporthales</taxon>
        <taxon>Pyriculariaceae</taxon>
        <taxon>Pyricularia</taxon>
    </lineage>
</organism>
<accession>A0A4P7N689</accession>
<dbReference type="AlphaFoldDB" id="A0A4P7N689"/>
<dbReference type="Proteomes" id="UP000294847">
    <property type="component" value="Chromosome 2"/>
</dbReference>